<gene>
    <name evidence="1" type="ORF">MTR67_051717</name>
</gene>
<sequence length="180" mass="20373">MKSTVRMYNIAKGTEFLCDQSKGNSWKVICKNNMLGYTYKEDHCNLNSNMIATSLIPYIIENLNIAIKMIPEIIKGLNHYTPSYRKAQKARRKAFVMVRALNLGHGSWHYYGSMLLSCVQESALFLTAIKNGALKKVRGLPVTAMGRLTVKALIDRFVERSTLANALLEQNKSWPLSVEK</sequence>
<evidence type="ECO:0000313" key="2">
    <source>
        <dbReference type="Proteomes" id="UP001234989"/>
    </source>
</evidence>
<reference evidence="1" key="1">
    <citation type="submission" date="2023-08" db="EMBL/GenBank/DDBJ databases">
        <title>A de novo genome assembly of Solanum verrucosum Schlechtendal, a Mexican diploid species geographically isolated from the other diploid A-genome species in potato relatives.</title>
        <authorList>
            <person name="Hosaka K."/>
        </authorList>
    </citation>
    <scope>NUCLEOTIDE SEQUENCE</scope>
    <source>
        <tissue evidence="1">Young leaves</tissue>
    </source>
</reference>
<dbReference type="Proteomes" id="UP001234989">
    <property type="component" value="Chromosome 12"/>
</dbReference>
<dbReference type="EMBL" id="CP133623">
    <property type="protein sequence ID" value="WMV58332.1"/>
    <property type="molecule type" value="Genomic_DNA"/>
</dbReference>
<organism evidence="1 2">
    <name type="scientific">Solanum verrucosum</name>
    <dbReference type="NCBI Taxonomy" id="315347"/>
    <lineage>
        <taxon>Eukaryota</taxon>
        <taxon>Viridiplantae</taxon>
        <taxon>Streptophyta</taxon>
        <taxon>Embryophyta</taxon>
        <taxon>Tracheophyta</taxon>
        <taxon>Spermatophyta</taxon>
        <taxon>Magnoliopsida</taxon>
        <taxon>eudicotyledons</taxon>
        <taxon>Gunneridae</taxon>
        <taxon>Pentapetalae</taxon>
        <taxon>asterids</taxon>
        <taxon>lamiids</taxon>
        <taxon>Solanales</taxon>
        <taxon>Solanaceae</taxon>
        <taxon>Solanoideae</taxon>
        <taxon>Solaneae</taxon>
        <taxon>Solanum</taxon>
    </lineage>
</organism>
<proteinExistence type="predicted"/>
<evidence type="ECO:0000313" key="1">
    <source>
        <dbReference type="EMBL" id="WMV58332.1"/>
    </source>
</evidence>
<name>A0AAF0V5H8_SOLVR</name>
<dbReference type="AlphaFoldDB" id="A0AAF0V5H8"/>
<keyword evidence="2" id="KW-1185">Reference proteome</keyword>
<accession>A0AAF0V5H8</accession>
<protein>
    <submittedName>
        <fullName evidence="1">Uncharacterized protein</fullName>
    </submittedName>
</protein>